<evidence type="ECO:0000259" key="3">
    <source>
        <dbReference type="Pfam" id="PF02317"/>
    </source>
</evidence>
<dbReference type="EMBL" id="NIBG01000028">
    <property type="protein sequence ID" value="PAB57146.1"/>
    <property type="molecule type" value="Genomic_DNA"/>
</dbReference>
<dbReference type="InterPro" id="IPR051729">
    <property type="entry name" value="Opine/Lysopine_DH"/>
</dbReference>
<dbReference type="GO" id="GO:0046168">
    <property type="term" value="P:glycerol-3-phosphate catabolic process"/>
    <property type="evidence" value="ECO:0007669"/>
    <property type="project" value="InterPro"/>
</dbReference>
<dbReference type="Pfam" id="PF01210">
    <property type="entry name" value="NAD_Gly3P_dh_N"/>
    <property type="match status" value="1"/>
</dbReference>
<dbReference type="RefSeq" id="WP_095135594.1">
    <property type="nucleotide sequence ID" value="NZ_NIBG01000028.1"/>
</dbReference>
<dbReference type="InterPro" id="IPR011128">
    <property type="entry name" value="G3P_DH_NAD-dep_N"/>
</dbReference>
<comment type="caution">
    <text evidence="4">The sequence shown here is derived from an EMBL/GenBank/DDBJ whole genome shotgun (WGS) entry which is preliminary data.</text>
</comment>
<dbReference type="Gene3D" id="3.40.50.720">
    <property type="entry name" value="NAD(P)-binding Rossmann-like Domain"/>
    <property type="match status" value="1"/>
</dbReference>
<dbReference type="GO" id="GO:0051287">
    <property type="term" value="F:NAD binding"/>
    <property type="evidence" value="ECO:0007669"/>
    <property type="project" value="InterPro"/>
</dbReference>
<proteinExistence type="predicted"/>
<dbReference type="Pfam" id="PF02317">
    <property type="entry name" value="Octopine_DH"/>
    <property type="match status" value="1"/>
</dbReference>
<protein>
    <recommendedName>
        <fullName evidence="6">NAD/NADP octopine/nopaline dehydrogenase</fullName>
    </recommendedName>
</protein>
<gene>
    <name evidence="4" type="ORF">CCE28_19645</name>
</gene>
<dbReference type="Proteomes" id="UP000216024">
    <property type="component" value="Unassembled WGS sequence"/>
</dbReference>
<name>A0A267MC74_9FIRM</name>
<feature type="domain" description="Glycerol-3-phosphate dehydrogenase NAD-dependent N-terminal" evidence="2">
    <location>
        <begin position="6"/>
        <end position="133"/>
    </location>
</feature>
<sequence length="365" mass="40329">MKKTYAILGAGNGGQAIAGYISSLGYRVRLYDPMTEVVNKLNERGSIKLTGIYDSENKIELVSTDLKKVVKGADIVMVVNPSIYHRDMAINCAPFIEENQFIFLHPGGTFGAFAFKKGLEDGGCKFDVPIAESNTLIYACRAVEAGIVNVAGKKDRLLVATFPAANNEMVCNSLKEIYEEIEPASNVLVTSFDNTNPIFHPAPTLLSTSWVESDKDFLYYYEGISNSIGQFIIEMDKERIEVGKALGLEYGTDLISSFDQYELEYNCKGDNIMEVVRNVGAYEGIKGPNSLKTRYLYEDIPMGLVAIASLGDALGINVERIKLIISLGEKLLNEDFYTNSRNLKNLGLENMSSEEIFNFAITGQK</sequence>
<dbReference type="SUPFAM" id="SSF48179">
    <property type="entry name" value="6-phosphogluconate dehydrogenase C-terminal domain-like"/>
    <property type="match status" value="1"/>
</dbReference>
<reference evidence="4 5" key="1">
    <citation type="submission" date="2017-06" db="EMBL/GenBank/DDBJ databases">
        <title>Draft genome sequence of anaerobic fermentative bacterium Anaeromicrobium sediminis DY2726D isolated from West Pacific Ocean sediments.</title>
        <authorList>
            <person name="Zeng X."/>
        </authorList>
    </citation>
    <scope>NUCLEOTIDE SEQUENCE [LARGE SCALE GENOMIC DNA]</scope>
    <source>
        <strain evidence="4 5">DY2726D</strain>
    </source>
</reference>
<dbReference type="GO" id="GO:0016616">
    <property type="term" value="F:oxidoreductase activity, acting on the CH-OH group of donors, NAD or NADP as acceptor"/>
    <property type="evidence" value="ECO:0007669"/>
    <property type="project" value="InterPro"/>
</dbReference>
<feature type="domain" description="Opine dehydrogenase" evidence="3">
    <location>
        <begin position="184"/>
        <end position="331"/>
    </location>
</feature>
<keyword evidence="1" id="KW-0560">Oxidoreductase</keyword>
<dbReference type="Gene3D" id="1.10.1040.10">
    <property type="entry name" value="N-(1-d-carboxylethyl)-l-norvaline Dehydrogenase, domain 2"/>
    <property type="match status" value="1"/>
</dbReference>
<evidence type="ECO:0008006" key="6">
    <source>
        <dbReference type="Google" id="ProtNLM"/>
    </source>
</evidence>
<organism evidence="4 5">
    <name type="scientific">Anaeromicrobium sediminis</name>
    <dbReference type="NCBI Taxonomy" id="1478221"/>
    <lineage>
        <taxon>Bacteria</taxon>
        <taxon>Bacillati</taxon>
        <taxon>Bacillota</taxon>
        <taxon>Clostridia</taxon>
        <taxon>Peptostreptococcales</taxon>
        <taxon>Thermotaleaceae</taxon>
        <taxon>Anaeromicrobium</taxon>
    </lineage>
</organism>
<dbReference type="PANTHER" id="PTHR38015">
    <property type="entry name" value="BLR6086 PROTEIN"/>
    <property type="match status" value="1"/>
</dbReference>
<evidence type="ECO:0000313" key="4">
    <source>
        <dbReference type="EMBL" id="PAB57146.1"/>
    </source>
</evidence>
<dbReference type="OrthoDB" id="1073746at2"/>
<dbReference type="InterPro" id="IPR008927">
    <property type="entry name" value="6-PGluconate_DH-like_C_sf"/>
</dbReference>
<dbReference type="PANTHER" id="PTHR38015:SF1">
    <property type="entry name" value="OPINE DEHYDROGENASE DOMAIN-CONTAINING PROTEIN"/>
    <property type="match status" value="1"/>
</dbReference>
<evidence type="ECO:0000313" key="5">
    <source>
        <dbReference type="Proteomes" id="UP000216024"/>
    </source>
</evidence>
<dbReference type="InterPro" id="IPR013328">
    <property type="entry name" value="6PGD_dom2"/>
</dbReference>
<dbReference type="InterPro" id="IPR003421">
    <property type="entry name" value="Opine_DH"/>
</dbReference>
<dbReference type="SUPFAM" id="SSF51735">
    <property type="entry name" value="NAD(P)-binding Rossmann-fold domains"/>
    <property type="match status" value="1"/>
</dbReference>
<keyword evidence="5" id="KW-1185">Reference proteome</keyword>
<accession>A0A267MC74</accession>
<evidence type="ECO:0000256" key="1">
    <source>
        <dbReference type="ARBA" id="ARBA00023002"/>
    </source>
</evidence>
<evidence type="ECO:0000259" key="2">
    <source>
        <dbReference type="Pfam" id="PF01210"/>
    </source>
</evidence>
<dbReference type="InterPro" id="IPR036291">
    <property type="entry name" value="NAD(P)-bd_dom_sf"/>
</dbReference>
<dbReference type="AlphaFoldDB" id="A0A267MC74"/>